<sequence>MHRQPPTSSNSPLWPDLKCFQHCDRNANIMCCCVPLVCPLCRQDTSVTPMRIPPYILPSPFIASNKARCSIVLKPTLGDFVRNYTHTADLHIGVTDSRGCCHDFDEEGFHVGGIWQQCLAIPMVTQTSLQGGLTPSSWDHSLGIFADPNNWTVQRYHERDRNCFDFVLQFLCYAGLQQVLGHKVLADKEVFCHEFLQQRTHKASQYVNLYRRVLNEGYVLDVAKF</sequence>
<dbReference type="InterPro" id="IPR032016">
    <property type="entry name" value="MKRN2OS-like"/>
</dbReference>
<dbReference type="PANTHER" id="PTHR33963">
    <property type="entry name" value="MKRN2 OPPOSITE STRAND PROTEIN"/>
    <property type="match status" value="1"/>
</dbReference>
<gene>
    <name evidence="2" type="ORF">V1264_007355</name>
</gene>
<evidence type="ECO:0000313" key="2">
    <source>
        <dbReference type="EMBL" id="KAK7093649.1"/>
    </source>
</evidence>
<dbReference type="Proteomes" id="UP001374579">
    <property type="component" value="Unassembled WGS sequence"/>
</dbReference>
<keyword evidence="3" id="KW-1185">Reference proteome</keyword>
<feature type="domain" description="MKRN2 opposite strand protein-like C-terminal" evidence="1">
    <location>
        <begin position="55"/>
        <end position="213"/>
    </location>
</feature>
<evidence type="ECO:0000259" key="1">
    <source>
        <dbReference type="Pfam" id="PF16044"/>
    </source>
</evidence>
<name>A0AAN9G3N0_9CAEN</name>
<dbReference type="InterPro" id="IPR053921">
    <property type="entry name" value="MKRN2OS-like_C"/>
</dbReference>
<dbReference type="PANTHER" id="PTHR33963:SF2">
    <property type="entry name" value="MKRN2 OPPOSITE STRAND PROTEIN"/>
    <property type="match status" value="1"/>
</dbReference>
<proteinExistence type="predicted"/>
<dbReference type="Pfam" id="PF16044">
    <property type="entry name" value="DUF4796_C"/>
    <property type="match status" value="1"/>
</dbReference>
<dbReference type="EMBL" id="JBAMIC010000019">
    <property type="protein sequence ID" value="KAK7093649.1"/>
    <property type="molecule type" value="Genomic_DNA"/>
</dbReference>
<evidence type="ECO:0000313" key="3">
    <source>
        <dbReference type="Proteomes" id="UP001374579"/>
    </source>
</evidence>
<reference evidence="2 3" key="1">
    <citation type="submission" date="2024-02" db="EMBL/GenBank/DDBJ databases">
        <title>Chromosome-scale genome assembly of the rough periwinkle Littorina saxatilis.</title>
        <authorList>
            <person name="De Jode A."/>
            <person name="Faria R."/>
            <person name="Formenti G."/>
            <person name="Sims Y."/>
            <person name="Smith T.P."/>
            <person name="Tracey A."/>
            <person name="Wood J.M.D."/>
            <person name="Zagrodzka Z.B."/>
            <person name="Johannesson K."/>
            <person name="Butlin R.K."/>
            <person name="Leder E.H."/>
        </authorList>
    </citation>
    <scope>NUCLEOTIDE SEQUENCE [LARGE SCALE GENOMIC DNA]</scope>
    <source>
        <strain evidence="2">Snail1</strain>
        <tissue evidence="2">Muscle</tissue>
    </source>
</reference>
<comment type="caution">
    <text evidence="2">The sequence shown here is derived from an EMBL/GenBank/DDBJ whole genome shotgun (WGS) entry which is preliminary data.</text>
</comment>
<organism evidence="2 3">
    <name type="scientific">Littorina saxatilis</name>
    <dbReference type="NCBI Taxonomy" id="31220"/>
    <lineage>
        <taxon>Eukaryota</taxon>
        <taxon>Metazoa</taxon>
        <taxon>Spiralia</taxon>
        <taxon>Lophotrochozoa</taxon>
        <taxon>Mollusca</taxon>
        <taxon>Gastropoda</taxon>
        <taxon>Caenogastropoda</taxon>
        <taxon>Littorinimorpha</taxon>
        <taxon>Littorinoidea</taxon>
        <taxon>Littorinidae</taxon>
        <taxon>Littorina</taxon>
    </lineage>
</organism>
<accession>A0AAN9G3N0</accession>
<protein>
    <recommendedName>
        <fullName evidence="1">MKRN2 opposite strand protein-like C-terminal domain-containing protein</fullName>
    </recommendedName>
</protein>
<dbReference type="AlphaFoldDB" id="A0AAN9G3N0"/>